<dbReference type="InParanoid" id="C7ZCH8"/>
<dbReference type="Proteomes" id="UP000005206">
    <property type="component" value="Chromosome 2"/>
</dbReference>
<evidence type="ECO:0000256" key="3">
    <source>
        <dbReference type="PROSITE-ProRule" id="PRU00023"/>
    </source>
</evidence>
<keyword evidence="1" id="KW-0677">Repeat</keyword>
<feature type="repeat" description="ANK" evidence="3">
    <location>
        <begin position="585"/>
        <end position="617"/>
    </location>
</feature>
<dbReference type="RefSeq" id="XP_003043977.1">
    <property type="nucleotide sequence ID" value="XM_003043931.1"/>
</dbReference>
<dbReference type="Pfam" id="PF12796">
    <property type="entry name" value="Ank_2"/>
    <property type="match status" value="1"/>
</dbReference>
<keyword evidence="2 3" id="KW-0040">ANK repeat</keyword>
<sequence>MLLPRSFRKAHLGKPRAYSIAEPDLMGGLAEWPPKGNQHSLPKPHAGSEGLANRVRQLVASSCRLAYDNKMRPRANFKAERRSEAGFLTSPPLIDTFSPTFILFTQLRLSIAIKSFIVRGFVAGTALHDAKMAEVVGLVTSVAGLAPLITNLVNGTRRLRRIRRDSATIPEGLDSLIKELDFLQLVMQNVNALPYASGADYCQEILTAIAEGIEELLDKYPLRSVSSGKKPNLKEVWGLRHWEEDVNSLRESVEKASQKLGLCLQLNLMLNMIQTKNLGTSSGSEASSSFSSVTESEALSSSSLVKYTPSRRVVRQDCATKACFCSCHRSSRISRRFWALDYTSLLPPSNKCDQPSCTASAYGFRLRVALSQLGIPWSVTMGLRFLAGIGSFSIQPALQVERVVKYTSPGFEIIWKLTHKLITVDDACIAFRLLAREDPTLDFHVDPSGSSFLISCAKWSMVNGNAALLEATIESGFDPATIDLPRSDEFPHIWLPWAWEWAWDIFRLQFLTLLFKNNPGFAGMTPLHDAILFGKSEDVQHWSTRSKKNERNFWGQTPLHLAVTRPQHLQVIVDAEHDLDSFDQKEATPLMYAAAYDEIDAARILIRAGADPFVRKHTGGIGFASLLIERAHWDFMMDIFRFLDDEAMQTTAEMLAEELVFLHFVCSFGLDMGNYLPQLLSRCKSLDSPLELPLAATYWQVVKGRTLLHYARSAKEVDALLGLGFTMINQVDQEGQHALMSVITRASLPSLAPLVQRLLDAGADINLQDRRGQTACHVLMQRLSNIWDQIFYGGIDCLHTLVTRGADSLISDNCRCSCSVLGCLPIAPERENEVSRSEAETRVILLTECIILILEICGTETAKQTLLAIIRQIEHKKLGMTHTCCRRTPCYDEDSDLMPEDDIDDILEEESEFIRLLDEKMEHESKRDINSLLRSAILDMTPPMYETFQPCPLSKTFGPRDIQDLKRYRVDHKNDCFVREDDPRYVSKYTPDSIGRYALWLEKRLRKSNISEQTAINPWGDAYFRRISWLQFLCNAMEISTEKLADHFQDGATMSHYWSYEKEQIREDVQHSFQSWEEWSTKGPAMVVDSTDGVADWPLGEEGD</sequence>
<keyword evidence="5" id="KW-1185">Reference proteome</keyword>
<dbReference type="VEuPathDB" id="FungiDB:NECHADRAFT_77057"/>
<evidence type="ECO:0000313" key="5">
    <source>
        <dbReference type="Proteomes" id="UP000005206"/>
    </source>
</evidence>
<dbReference type="PROSITE" id="PS50088">
    <property type="entry name" value="ANK_REPEAT"/>
    <property type="match status" value="2"/>
</dbReference>
<dbReference type="OMA" id="CPCSPEG"/>
<reference evidence="4 5" key="1">
    <citation type="journal article" date="2009" name="PLoS Genet.">
        <title>The genome of Nectria haematococca: contribution of supernumerary chromosomes to gene expansion.</title>
        <authorList>
            <person name="Coleman J.J."/>
            <person name="Rounsley S.D."/>
            <person name="Rodriguez-Carres M."/>
            <person name="Kuo A."/>
            <person name="Wasmann C.C."/>
            <person name="Grimwood J."/>
            <person name="Schmutz J."/>
            <person name="Taga M."/>
            <person name="White G.J."/>
            <person name="Zhou S."/>
            <person name="Schwartz D.C."/>
            <person name="Freitag M."/>
            <person name="Ma L.J."/>
            <person name="Danchin E.G."/>
            <person name="Henrissat B."/>
            <person name="Coutinho P.M."/>
            <person name="Nelson D.R."/>
            <person name="Straney D."/>
            <person name="Napoli C.A."/>
            <person name="Barker B.M."/>
            <person name="Gribskov M."/>
            <person name="Rep M."/>
            <person name="Kroken S."/>
            <person name="Molnar I."/>
            <person name="Rensing C."/>
            <person name="Kennell J.C."/>
            <person name="Zamora J."/>
            <person name="Farman M.L."/>
            <person name="Selker E.U."/>
            <person name="Salamov A."/>
            <person name="Shapiro H."/>
            <person name="Pangilinan J."/>
            <person name="Lindquist E."/>
            <person name="Lamers C."/>
            <person name="Grigoriev I.V."/>
            <person name="Geiser D.M."/>
            <person name="Covert S.F."/>
            <person name="Temporini E."/>
            <person name="Vanetten H.D."/>
        </authorList>
    </citation>
    <scope>NUCLEOTIDE SEQUENCE [LARGE SCALE GENOMIC DNA]</scope>
    <source>
        <strain evidence="5">ATCC MYA-4622 / CBS 123669 / FGSC 9596 / NRRL 45880 / 77-13-4</strain>
    </source>
</reference>
<dbReference type="SMART" id="SM00248">
    <property type="entry name" value="ANK"/>
    <property type="match status" value="4"/>
</dbReference>
<dbReference type="PANTHER" id="PTHR24201">
    <property type="entry name" value="ANK_REP_REGION DOMAIN-CONTAINING PROTEIN"/>
    <property type="match status" value="1"/>
</dbReference>
<proteinExistence type="predicted"/>
<dbReference type="SUPFAM" id="SSF48403">
    <property type="entry name" value="Ankyrin repeat"/>
    <property type="match status" value="1"/>
</dbReference>
<dbReference type="GeneID" id="9670410"/>
<accession>C7ZCH8</accession>
<feature type="repeat" description="ANK" evidence="3">
    <location>
        <begin position="734"/>
        <end position="770"/>
    </location>
</feature>
<dbReference type="Gene3D" id="1.25.40.20">
    <property type="entry name" value="Ankyrin repeat-containing domain"/>
    <property type="match status" value="2"/>
</dbReference>
<dbReference type="InterPro" id="IPR036770">
    <property type="entry name" value="Ankyrin_rpt-contain_sf"/>
</dbReference>
<dbReference type="AlphaFoldDB" id="C7ZCH8"/>
<dbReference type="PROSITE" id="PS50297">
    <property type="entry name" value="ANK_REP_REGION"/>
    <property type="match status" value="1"/>
</dbReference>
<dbReference type="InterPro" id="IPR002110">
    <property type="entry name" value="Ankyrin_rpt"/>
</dbReference>
<evidence type="ECO:0000313" key="4">
    <source>
        <dbReference type="EMBL" id="EEU38264.1"/>
    </source>
</evidence>
<dbReference type="OrthoDB" id="3200163at2759"/>
<organism evidence="4 5">
    <name type="scientific">Fusarium vanettenii (strain ATCC MYA-4622 / CBS 123669 / FGSC 9596 / NRRL 45880 / 77-13-4)</name>
    <name type="common">Fusarium solani subsp. pisi</name>
    <dbReference type="NCBI Taxonomy" id="660122"/>
    <lineage>
        <taxon>Eukaryota</taxon>
        <taxon>Fungi</taxon>
        <taxon>Dikarya</taxon>
        <taxon>Ascomycota</taxon>
        <taxon>Pezizomycotina</taxon>
        <taxon>Sordariomycetes</taxon>
        <taxon>Hypocreomycetidae</taxon>
        <taxon>Hypocreales</taxon>
        <taxon>Nectriaceae</taxon>
        <taxon>Fusarium</taxon>
        <taxon>Fusarium solani species complex</taxon>
        <taxon>Fusarium vanettenii</taxon>
    </lineage>
</organism>
<dbReference type="KEGG" id="nhe:NECHADRAFT_77057"/>
<dbReference type="EMBL" id="GG698918">
    <property type="protein sequence ID" value="EEU38264.1"/>
    <property type="molecule type" value="Genomic_DNA"/>
</dbReference>
<dbReference type="InterPro" id="IPR050776">
    <property type="entry name" value="Ank_Repeat/CDKN_Inhibitor"/>
</dbReference>
<protein>
    <submittedName>
        <fullName evidence="4">Uncharacterized protein</fullName>
    </submittedName>
</protein>
<evidence type="ECO:0000256" key="2">
    <source>
        <dbReference type="ARBA" id="ARBA00023043"/>
    </source>
</evidence>
<dbReference type="eggNOG" id="ENOG502S5BG">
    <property type="taxonomic scope" value="Eukaryota"/>
</dbReference>
<gene>
    <name evidence="4" type="ORF">NECHADRAFT_77057</name>
</gene>
<name>C7ZCH8_FUSV7</name>
<evidence type="ECO:0000256" key="1">
    <source>
        <dbReference type="ARBA" id="ARBA00022737"/>
    </source>
</evidence>
<dbReference type="HOGENOM" id="CLU_010915_0_0_1"/>